<dbReference type="AlphaFoldDB" id="A0A7J9K493"/>
<sequence>MMRNGVGEWIFGYNRHVGKCSTFDVEL</sequence>
<evidence type="ECO:0000313" key="2">
    <source>
        <dbReference type="Proteomes" id="UP000593575"/>
    </source>
</evidence>
<gene>
    <name evidence="1" type="ORF">Goarm_003701</name>
</gene>
<organism evidence="1 2">
    <name type="scientific">Gossypium armourianum</name>
    <dbReference type="NCBI Taxonomy" id="34283"/>
    <lineage>
        <taxon>Eukaryota</taxon>
        <taxon>Viridiplantae</taxon>
        <taxon>Streptophyta</taxon>
        <taxon>Embryophyta</taxon>
        <taxon>Tracheophyta</taxon>
        <taxon>Spermatophyta</taxon>
        <taxon>Magnoliopsida</taxon>
        <taxon>eudicotyledons</taxon>
        <taxon>Gunneridae</taxon>
        <taxon>Pentapetalae</taxon>
        <taxon>rosids</taxon>
        <taxon>malvids</taxon>
        <taxon>Malvales</taxon>
        <taxon>Malvaceae</taxon>
        <taxon>Malvoideae</taxon>
        <taxon>Gossypium</taxon>
    </lineage>
</organism>
<keyword evidence="2" id="KW-1185">Reference proteome</keyword>
<proteinExistence type="predicted"/>
<dbReference type="EMBL" id="JABFAE010000011">
    <property type="protein sequence ID" value="MBA0841196.1"/>
    <property type="molecule type" value="Genomic_DNA"/>
</dbReference>
<protein>
    <submittedName>
        <fullName evidence="1">Uncharacterized protein</fullName>
    </submittedName>
</protein>
<reference evidence="1 2" key="1">
    <citation type="journal article" date="2019" name="Genome Biol. Evol.">
        <title>Insights into the evolution of the New World diploid cottons (Gossypium, subgenus Houzingenia) based on genome sequencing.</title>
        <authorList>
            <person name="Grover C.E."/>
            <person name="Arick M.A. 2nd"/>
            <person name="Thrash A."/>
            <person name="Conover J.L."/>
            <person name="Sanders W.S."/>
            <person name="Peterson D.G."/>
            <person name="Frelichowski J.E."/>
            <person name="Scheffler J.A."/>
            <person name="Scheffler B.E."/>
            <person name="Wendel J.F."/>
        </authorList>
    </citation>
    <scope>NUCLEOTIDE SEQUENCE [LARGE SCALE GENOMIC DNA]</scope>
    <source>
        <strain evidence="1">6</strain>
        <tissue evidence="1">Leaf</tissue>
    </source>
</reference>
<dbReference type="Proteomes" id="UP000593575">
    <property type="component" value="Unassembled WGS sequence"/>
</dbReference>
<evidence type="ECO:0000313" key="1">
    <source>
        <dbReference type="EMBL" id="MBA0841196.1"/>
    </source>
</evidence>
<comment type="caution">
    <text evidence="1">The sequence shown here is derived from an EMBL/GenBank/DDBJ whole genome shotgun (WGS) entry which is preliminary data.</text>
</comment>
<name>A0A7J9K493_9ROSI</name>
<accession>A0A7J9K493</accession>